<dbReference type="OrthoDB" id="347018at2759"/>
<dbReference type="PANTHER" id="PTHR48462:SF1">
    <property type="entry name" value="PROTEIN, PUTATIVE-RELATED"/>
    <property type="match status" value="1"/>
</dbReference>
<dbReference type="PANTHER" id="PTHR48462">
    <property type="entry name" value="PROTEIN, PUTATIVE-RELATED"/>
    <property type="match status" value="1"/>
</dbReference>
<dbReference type="InParanoid" id="A0A1X7UPQ0"/>
<proteinExistence type="predicted"/>
<organism evidence="1">
    <name type="scientific">Amphimedon queenslandica</name>
    <name type="common">Sponge</name>
    <dbReference type="NCBI Taxonomy" id="400682"/>
    <lineage>
        <taxon>Eukaryota</taxon>
        <taxon>Metazoa</taxon>
        <taxon>Porifera</taxon>
        <taxon>Demospongiae</taxon>
        <taxon>Heteroscleromorpha</taxon>
        <taxon>Haplosclerida</taxon>
        <taxon>Niphatidae</taxon>
        <taxon>Amphimedon</taxon>
    </lineage>
</organism>
<dbReference type="EnsemblMetazoa" id="Aqu2.1.29616_001">
    <property type="protein sequence ID" value="Aqu2.1.29616_001"/>
    <property type="gene ID" value="Aqu2.1.29616"/>
</dbReference>
<reference evidence="1" key="1">
    <citation type="submission" date="2017-05" db="UniProtKB">
        <authorList>
            <consortium name="EnsemblMetazoa"/>
        </authorList>
    </citation>
    <scope>IDENTIFICATION</scope>
</reference>
<name>A0A1X7UPQ0_AMPQE</name>
<accession>A0A1X7UPQ0</accession>
<sequence length="266" mass="28947">QSVPFSYFSSALEFFCSGLRLSPISSFDDFEVPALRSFCLISLTIPFSKVFCPASSPRLCALALSSSLPRAGDWLTTIPSPNLDLHFLWPEFITCVRRWLGVPIFAPDQDYPYCLRPSDSFGDHGVSCGGNSDRFSRHNTLKDIIFTTAQSAALSPRKEVPSLVPGSSARPADIFIPSWSLGRPVAFDVTVVSPLQQQTLSQAASERGYALVVAEERKNVVHLDKCCRIGVIFQPLAVAALGGCSHAAVSVLRTISGYQASRWGLD</sequence>
<dbReference type="AlphaFoldDB" id="A0A1X7UPQ0"/>
<protein>
    <submittedName>
        <fullName evidence="1">Uncharacterized protein</fullName>
    </submittedName>
</protein>
<evidence type="ECO:0000313" key="1">
    <source>
        <dbReference type="EnsemblMetazoa" id="Aqu2.1.29616_001"/>
    </source>
</evidence>